<organism evidence="1 2">
    <name type="scientific">Bacillus cereus</name>
    <dbReference type="NCBI Taxonomy" id="1396"/>
    <lineage>
        <taxon>Bacteria</taxon>
        <taxon>Bacillati</taxon>
        <taxon>Bacillota</taxon>
        <taxon>Bacilli</taxon>
        <taxon>Bacillales</taxon>
        <taxon>Bacillaceae</taxon>
        <taxon>Bacillus</taxon>
        <taxon>Bacillus cereus group</taxon>
    </lineage>
</organism>
<accession>A0A2B2KW13</accession>
<dbReference type="AlphaFoldDB" id="A0A2B2KW13"/>
<gene>
    <name evidence="1" type="ORF">COK05_29730</name>
</gene>
<protein>
    <submittedName>
        <fullName evidence="1">Uncharacterized protein</fullName>
    </submittedName>
</protein>
<comment type="caution">
    <text evidence="1">The sequence shown here is derived from an EMBL/GenBank/DDBJ whole genome shotgun (WGS) entry which is preliminary data.</text>
</comment>
<evidence type="ECO:0000313" key="2">
    <source>
        <dbReference type="Proteomes" id="UP000224386"/>
    </source>
</evidence>
<name>A0A2B2KW13_BACCE</name>
<evidence type="ECO:0000313" key="1">
    <source>
        <dbReference type="EMBL" id="PFQ36734.1"/>
    </source>
</evidence>
<reference evidence="1 2" key="1">
    <citation type="submission" date="2017-09" db="EMBL/GenBank/DDBJ databases">
        <title>Large-scale bioinformatics analysis of Bacillus genomes uncovers conserved roles of natural products in bacterial physiology.</title>
        <authorList>
            <consortium name="Agbiome Team Llc"/>
            <person name="Bleich R.M."/>
            <person name="Grubbs K.J."/>
            <person name="Santa Maria K.C."/>
            <person name="Allen S.E."/>
            <person name="Farag S."/>
            <person name="Shank E.A."/>
            <person name="Bowers A."/>
        </authorList>
    </citation>
    <scope>NUCLEOTIDE SEQUENCE [LARGE SCALE GENOMIC DNA]</scope>
    <source>
        <strain evidence="1 2">AFS070861</strain>
    </source>
</reference>
<dbReference type="EMBL" id="NVAP01000084">
    <property type="protein sequence ID" value="PFQ36734.1"/>
    <property type="molecule type" value="Genomic_DNA"/>
</dbReference>
<sequence>MEPMSIINETLNFIQGGTDMKYFEFNKHECYTLIAVDGGAYKAIEVYVENVGGDSVEQVKEEGLPLEITREQALEIFINTLKATCSNEKKHKWEEEFNNYKDAPIIIDGSLM</sequence>
<proteinExistence type="predicted"/>
<dbReference type="Proteomes" id="UP000224386">
    <property type="component" value="Unassembled WGS sequence"/>
</dbReference>